<sequence>MLLVFKLCFILFLGLFFLPILLPAMIFISMSLILLFPAWSVYMFGLLLPEFMYKCPKKITELSTEGNHGQERQVSFELDPYEFANFDLSESEEDEIKMDEKHRVCIDQEANPTPFPEIRGQKSFDELMSFWRRQVEEKQYKCLSPL</sequence>
<reference evidence="2" key="1">
    <citation type="submission" date="2016-11" db="EMBL/GenBank/DDBJ databases">
        <title>The genome of Nicotiana attenuata.</title>
        <authorList>
            <person name="Xu S."/>
            <person name="Brockmoeller T."/>
            <person name="Gaquerel E."/>
            <person name="Navarro A."/>
            <person name="Kuhl H."/>
            <person name="Gase K."/>
            <person name="Ling Z."/>
            <person name="Zhou W."/>
            <person name="Kreitzer C."/>
            <person name="Stanke M."/>
            <person name="Tang H."/>
            <person name="Lyons E."/>
            <person name="Pandey P."/>
            <person name="Pandey S.P."/>
            <person name="Timmermann B."/>
            <person name="Baldwin I.T."/>
        </authorList>
    </citation>
    <scope>NUCLEOTIDE SEQUENCE [LARGE SCALE GENOMIC DNA]</scope>
    <source>
        <strain evidence="2">UT</strain>
    </source>
</reference>
<evidence type="ECO:0000313" key="3">
    <source>
        <dbReference type="Proteomes" id="UP000187609"/>
    </source>
</evidence>
<keyword evidence="1" id="KW-0812">Transmembrane</keyword>
<accession>A0A314LBR5</accession>
<dbReference type="Gramene" id="OIT38943">
    <property type="protein sequence ID" value="OIT38943"/>
    <property type="gene ID" value="A4A49_17830"/>
</dbReference>
<keyword evidence="1" id="KW-0472">Membrane</keyword>
<feature type="transmembrane region" description="Helical" evidence="1">
    <location>
        <begin position="33"/>
        <end position="53"/>
    </location>
</feature>
<protein>
    <submittedName>
        <fullName evidence="2">Uncharacterized protein</fullName>
    </submittedName>
</protein>
<comment type="caution">
    <text evidence="2">The sequence shown here is derived from an EMBL/GenBank/DDBJ whole genome shotgun (WGS) entry which is preliminary data.</text>
</comment>
<evidence type="ECO:0000313" key="2">
    <source>
        <dbReference type="EMBL" id="OIT38943.1"/>
    </source>
</evidence>
<gene>
    <name evidence="2" type="ORF">A4A49_17830</name>
</gene>
<organism evidence="2 3">
    <name type="scientific">Nicotiana attenuata</name>
    <name type="common">Coyote tobacco</name>
    <dbReference type="NCBI Taxonomy" id="49451"/>
    <lineage>
        <taxon>Eukaryota</taxon>
        <taxon>Viridiplantae</taxon>
        <taxon>Streptophyta</taxon>
        <taxon>Embryophyta</taxon>
        <taxon>Tracheophyta</taxon>
        <taxon>Spermatophyta</taxon>
        <taxon>Magnoliopsida</taxon>
        <taxon>eudicotyledons</taxon>
        <taxon>Gunneridae</taxon>
        <taxon>Pentapetalae</taxon>
        <taxon>asterids</taxon>
        <taxon>lamiids</taxon>
        <taxon>Solanales</taxon>
        <taxon>Solanaceae</taxon>
        <taxon>Nicotianoideae</taxon>
        <taxon>Nicotianeae</taxon>
        <taxon>Nicotiana</taxon>
    </lineage>
</organism>
<dbReference type="EMBL" id="MJEQ01000159">
    <property type="protein sequence ID" value="OIT38943.1"/>
    <property type="molecule type" value="Genomic_DNA"/>
</dbReference>
<dbReference type="KEGG" id="nau:109238752"/>
<dbReference type="OrthoDB" id="10316799at2759"/>
<dbReference type="AlphaFoldDB" id="A0A314LBR5"/>
<keyword evidence="1" id="KW-1133">Transmembrane helix</keyword>
<keyword evidence="3" id="KW-1185">Reference proteome</keyword>
<evidence type="ECO:0000256" key="1">
    <source>
        <dbReference type="SAM" id="Phobius"/>
    </source>
</evidence>
<name>A0A314LBR5_NICAT</name>
<proteinExistence type="predicted"/>
<dbReference type="Proteomes" id="UP000187609">
    <property type="component" value="Unassembled WGS sequence"/>
</dbReference>